<accession>A0ABW1IFJ9</accession>
<name>A0ABW1IFJ9_9PSEU</name>
<sequence>MSRTVTLLSRANCHLCEAAEADVARICRELGVAWRTEDVDADPELRAEYGDMVPVILIDGKQHGYYRVEEERFRRALEG</sequence>
<evidence type="ECO:0000313" key="2">
    <source>
        <dbReference type="Proteomes" id="UP001596119"/>
    </source>
</evidence>
<protein>
    <submittedName>
        <fullName evidence="1">Glutaredoxin family protein</fullName>
    </submittedName>
</protein>
<dbReference type="Pfam" id="PF05768">
    <property type="entry name" value="Glrx-like"/>
    <property type="match status" value="1"/>
</dbReference>
<dbReference type="EMBL" id="JBHSQK010000108">
    <property type="protein sequence ID" value="MFC5952512.1"/>
    <property type="molecule type" value="Genomic_DNA"/>
</dbReference>
<organism evidence="1 2">
    <name type="scientific">Pseudonocardia lutea</name>
    <dbReference type="NCBI Taxonomy" id="2172015"/>
    <lineage>
        <taxon>Bacteria</taxon>
        <taxon>Bacillati</taxon>
        <taxon>Actinomycetota</taxon>
        <taxon>Actinomycetes</taxon>
        <taxon>Pseudonocardiales</taxon>
        <taxon>Pseudonocardiaceae</taxon>
        <taxon>Pseudonocardia</taxon>
    </lineage>
</organism>
<dbReference type="Proteomes" id="UP001596119">
    <property type="component" value="Unassembled WGS sequence"/>
</dbReference>
<dbReference type="Gene3D" id="3.40.30.10">
    <property type="entry name" value="Glutaredoxin"/>
    <property type="match status" value="1"/>
</dbReference>
<comment type="caution">
    <text evidence="1">The sequence shown here is derived from an EMBL/GenBank/DDBJ whole genome shotgun (WGS) entry which is preliminary data.</text>
</comment>
<dbReference type="InterPro" id="IPR008554">
    <property type="entry name" value="Glutaredoxin-like"/>
</dbReference>
<reference evidence="2" key="1">
    <citation type="journal article" date="2019" name="Int. J. Syst. Evol. Microbiol.">
        <title>The Global Catalogue of Microorganisms (GCM) 10K type strain sequencing project: providing services to taxonomists for standard genome sequencing and annotation.</title>
        <authorList>
            <consortium name="The Broad Institute Genomics Platform"/>
            <consortium name="The Broad Institute Genome Sequencing Center for Infectious Disease"/>
            <person name="Wu L."/>
            <person name="Ma J."/>
        </authorList>
    </citation>
    <scope>NUCLEOTIDE SEQUENCE [LARGE SCALE GENOMIC DNA]</scope>
    <source>
        <strain evidence="2">CGMCC 4.7397</strain>
    </source>
</reference>
<dbReference type="RefSeq" id="WP_379571464.1">
    <property type="nucleotide sequence ID" value="NZ_JBHSQK010000108.1"/>
</dbReference>
<evidence type="ECO:0000313" key="1">
    <source>
        <dbReference type="EMBL" id="MFC5952512.1"/>
    </source>
</evidence>
<dbReference type="SUPFAM" id="SSF52833">
    <property type="entry name" value="Thioredoxin-like"/>
    <property type="match status" value="1"/>
</dbReference>
<proteinExistence type="predicted"/>
<gene>
    <name evidence="1" type="ORF">ACFQH9_30040</name>
</gene>
<dbReference type="InterPro" id="IPR036249">
    <property type="entry name" value="Thioredoxin-like_sf"/>
</dbReference>
<keyword evidence="2" id="KW-1185">Reference proteome</keyword>